<dbReference type="EMBL" id="CM026425">
    <property type="protein sequence ID" value="KAG0577327.1"/>
    <property type="molecule type" value="Genomic_DNA"/>
</dbReference>
<evidence type="ECO:0000256" key="5">
    <source>
        <dbReference type="ARBA" id="ARBA00022989"/>
    </source>
</evidence>
<gene>
    <name evidence="11" type="ORF">KC19_5G148200</name>
</gene>
<feature type="transmembrane region" description="Helical" evidence="10">
    <location>
        <begin position="244"/>
        <end position="265"/>
    </location>
</feature>
<feature type="transmembrane region" description="Helical" evidence="10">
    <location>
        <begin position="216"/>
        <end position="237"/>
    </location>
</feature>
<dbReference type="Gene3D" id="1.20.1740.10">
    <property type="entry name" value="Amino acid/polyamine transporter I"/>
    <property type="match status" value="1"/>
</dbReference>
<dbReference type="InterPro" id="IPR044566">
    <property type="entry name" value="RMV1-like"/>
</dbReference>
<evidence type="ECO:0000256" key="3">
    <source>
        <dbReference type="ARBA" id="ARBA00022475"/>
    </source>
</evidence>
<evidence type="ECO:0000256" key="7">
    <source>
        <dbReference type="ARBA" id="ARBA00024041"/>
    </source>
</evidence>
<feature type="transmembrane region" description="Helical" evidence="10">
    <location>
        <begin position="316"/>
        <end position="339"/>
    </location>
</feature>
<dbReference type="Proteomes" id="UP000822688">
    <property type="component" value="Chromosome 5"/>
</dbReference>
<feature type="region of interest" description="Disordered" evidence="9">
    <location>
        <begin position="33"/>
        <end position="56"/>
    </location>
</feature>
<evidence type="ECO:0000313" key="12">
    <source>
        <dbReference type="Proteomes" id="UP000822688"/>
    </source>
</evidence>
<feature type="transmembrane region" description="Helical" evidence="10">
    <location>
        <begin position="102"/>
        <end position="121"/>
    </location>
</feature>
<keyword evidence="3" id="KW-1003">Cell membrane</keyword>
<dbReference type="PANTHER" id="PTHR45826:SF25">
    <property type="entry name" value="AMINO ACID PERMEASE-LIKE PROTEIN"/>
    <property type="match status" value="1"/>
</dbReference>
<comment type="subcellular location">
    <subcellularLocation>
        <location evidence="1">Cell membrane</location>
        <topology evidence="1">Multi-pass membrane protein</topology>
    </subcellularLocation>
</comment>
<dbReference type="PANTHER" id="PTHR45826">
    <property type="entry name" value="POLYAMINE TRANSPORTER PUT1"/>
    <property type="match status" value="1"/>
</dbReference>
<keyword evidence="8" id="KW-0175">Coiled coil</keyword>
<reference evidence="11" key="1">
    <citation type="submission" date="2020-06" db="EMBL/GenBank/DDBJ databases">
        <title>WGS assembly of Ceratodon purpureus strain R40.</title>
        <authorList>
            <person name="Carey S.B."/>
            <person name="Jenkins J."/>
            <person name="Shu S."/>
            <person name="Lovell J.T."/>
            <person name="Sreedasyam A."/>
            <person name="Maumus F."/>
            <person name="Tiley G.P."/>
            <person name="Fernandez-Pozo N."/>
            <person name="Barry K."/>
            <person name="Chen C."/>
            <person name="Wang M."/>
            <person name="Lipzen A."/>
            <person name="Daum C."/>
            <person name="Saski C.A."/>
            <person name="Payton A.C."/>
            <person name="Mcbreen J.C."/>
            <person name="Conrad R.E."/>
            <person name="Kollar L.M."/>
            <person name="Olsson S."/>
            <person name="Huttunen S."/>
            <person name="Landis J.B."/>
            <person name="Wickett N.J."/>
            <person name="Johnson M.G."/>
            <person name="Rensing S.A."/>
            <person name="Grimwood J."/>
            <person name="Schmutz J."/>
            <person name="Mcdaniel S.F."/>
        </authorList>
    </citation>
    <scope>NUCLEOTIDE SEQUENCE</scope>
    <source>
        <strain evidence="11">R40</strain>
    </source>
</reference>
<feature type="non-terminal residue" evidence="11">
    <location>
        <position position="561"/>
    </location>
</feature>
<feature type="transmembrane region" description="Helical" evidence="10">
    <location>
        <begin position="172"/>
        <end position="196"/>
    </location>
</feature>
<proteinExistence type="inferred from homology"/>
<evidence type="ECO:0000313" key="11">
    <source>
        <dbReference type="EMBL" id="KAG0577327.1"/>
    </source>
</evidence>
<name>A0A8T0I2T4_CERPU</name>
<evidence type="ECO:0000256" key="1">
    <source>
        <dbReference type="ARBA" id="ARBA00004651"/>
    </source>
</evidence>
<dbReference type="Pfam" id="PF13520">
    <property type="entry name" value="AA_permease_2"/>
    <property type="match status" value="1"/>
</dbReference>
<evidence type="ECO:0000256" key="2">
    <source>
        <dbReference type="ARBA" id="ARBA00022448"/>
    </source>
</evidence>
<feature type="transmembrane region" description="Helical" evidence="10">
    <location>
        <begin position="285"/>
        <end position="304"/>
    </location>
</feature>
<comment type="caution">
    <text evidence="11">The sequence shown here is derived from an EMBL/GenBank/DDBJ whole genome shotgun (WGS) entry which is preliminary data.</text>
</comment>
<feature type="coiled-coil region" evidence="8">
    <location>
        <begin position="525"/>
        <end position="552"/>
    </location>
</feature>
<evidence type="ECO:0000256" key="10">
    <source>
        <dbReference type="SAM" id="Phobius"/>
    </source>
</evidence>
<dbReference type="AlphaFoldDB" id="A0A8T0I2T4"/>
<comment type="similarity">
    <text evidence="7">Belongs to the amino acid-polyamine-organocation (APC) superfamily. Polyamine:cation symporter (PHS) (TC 2.A.3.12) family.</text>
</comment>
<evidence type="ECO:0000256" key="4">
    <source>
        <dbReference type="ARBA" id="ARBA00022692"/>
    </source>
</evidence>
<keyword evidence="5 10" id="KW-1133">Transmembrane helix</keyword>
<keyword evidence="6 10" id="KW-0472">Membrane</keyword>
<feature type="transmembrane region" description="Helical" evidence="10">
    <location>
        <begin position="127"/>
        <end position="151"/>
    </location>
</feature>
<feature type="transmembrane region" description="Helical" evidence="10">
    <location>
        <begin position="413"/>
        <end position="433"/>
    </location>
</feature>
<accession>A0A8T0I2T4</accession>
<keyword evidence="12" id="KW-1185">Reference proteome</keyword>
<dbReference type="GO" id="GO:0015203">
    <property type="term" value="F:polyamine transmembrane transporter activity"/>
    <property type="evidence" value="ECO:0007669"/>
    <property type="project" value="UniProtKB-ARBA"/>
</dbReference>
<keyword evidence="2" id="KW-0813">Transport</keyword>
<keyword evidence="4 10" id="KW-0812">Transmembrane</keyword>
<protein>
    <submittedName>
        <fullName evidence="11">Uncharacterized protein</fullName>
    </submittedName>
</protein>
<dbReference type="InterPro" id="IPR002293">
    <property type="entry name" value="AA/rel_permease1"/>
</dbReference>
<evidence type="ECO:0000256" key="8">
    <source>
        <dbReference type="SAM" id="Coils"/>
    </source>
</evidence>
<evidence type="ECO:0000256" key="6">
    <source>
        <dbReference type="ARBA" id="ARBA00023136"/>
    </source>
</evidence>
<dbReference type="GO" id="GO:0005886">
    <property type="term" value="C:plasma membrane"/>
    <property type="evidence" value="ECO:0007669"/>
    <property type="project" value="UniProtKB-SubCell"/>
</dbReference>
<feature type="transmembrane region" description="Helical" evidence="10">
    <location>
        <begin position="476"/>
        <end position="494"/>
    </location>
</feature>
<organism evidence="11 12">
    <name type="scientific">Ceratodon purpureus</name>
    <name type="common">Fire moss</name>
    <name type="synonym">Dicranum purpureum</name>
    <dbReference type="NCBI Taxonomy" id="3225"/>
    <lineage>
        <taxon>Eukaryota</taxon>
        <taxon>Viridiplantae</taxon>
        <taxon>Streptophyta</taxon>
        <taxon>Embryophyta</taxon>
        <taxon>Bryophyta</taxon>
        <taxon>Bryophytina</taxon>
        <taxon>Bryopsida</taxon>
        <taxon>Dicranidae</taxon>
        <taxon>Pseudoditrichales</taxon>
        <taxon>Ditrichaceae</taxon>
        <taxon>Ceratodon</taxon>
    </lineage>
</organism>
<feature type="transmembrane region" description="Helical" evidence="10">
    <location>
        <begin position="364"/>
        <end position="384"/>
    </location>
</feature>
<sequence>MKRNWEEWTRKWLLCKTNISLKSNHFVPIPQEHKDDEHTQQGNNGVPTDKDSQSSSDSQSLFEKFMSHARSTSLPRQVLRTCPISDTDVKHSKANLLNTKQLFALTFFALTGGSFGVQECLKLGGPMLMFITFFLIHPLWTIPIILMTIEMTCMIPESGGHVLWVYRAFGPFWSYMNGAFAFACSVLDNAMFPSLFLEYLSILLPRTSNNLPPLNYAWGVFIKMIILMFVTIVNVIGIDIVGNASFILMVFIVVSLVIIPCFGIKYIDFSWMASPISEKTNRGKFLAILLWNTSGMDIVGTCASEVLTPSYSYPRAVMYGFLLLVVSNALPFIIGTSIFSNQEDWNDGTYFDVAKIVGGNPFEVWMGVVGLCSVMGLLLVRFCTNSRILYGMAQVDQMPAALTILCPKFHTPIVAILVTSMCTIVFNFFNVYHLVEADMLFYALSTLLKFGALIQLRYTEPDVLRPFQIPLEKHLLMVFMCCPMIMCILILIYASERSQGIALIGGAIGVFSYICKECFTQYGIKEVAEKRLVRVQENLERMQKRIDVVIESEIKLLESKK</sequence>
<evidence type="ECO:0000256" key="9">
    <source>
        <dbReference type="SAM" id="MobiDB-lite"/>
    </source>
</evidence>